<dbReference type="EMBL" id="JAKNJB010000039">
    <property type="protein sequence ID" value="MCG4528615.1"/>
    <property type="molecule type" value="Genomic_DNA"/>
</dbReference>
<proteinExistence type="predicted"/>
<feature type="compositionally biased region" description="Basic and acidic residues" evidence="1">
    <location>
        <begin position="227"/>
        <end position="243"/>
    </location>
</feature>
<evidence type="ECO:0008006" key="4">
    <source>
        <dbReference type="Google" id="ProtNLM"/>
    </source>
</evidence>
<dbReference type="RefSeq" id="WP_238074915.1">
    <property type="nucleotide sequence ID" value="NZ_JAKNJB010000039.1"/>
</dbReference>
<keyword evidence="3" id="KW-1185">Reference proteome</keyword>
<feature type="region of interest" description="Disordered" evidence="1">
    <location>
        <begin position="211"/>
        <end position="243"/>
    </location>
</feature>
<comment type="caution">
    <text evidence="2">The sequence shown here is derived from an EMBL/GenBank/DDBJ whole genome shotgun (WGS) entry which is preliminary data.</text>
</comment>
<evidence type="ECO:0000313" key="2">
    <source>
        <dbReference type="EMBL" id="MCG4528615.1"/>
    </source>
</evidence>
<dbReference type="Proteomes" id="UP001200313">
    <property type="component" value="Unassembled WGS sequence"/>
</dbReference>
<evidence type="ECO:0000256" key="1">
    <source>
        <dbReference type="SAM" id="MobiDB-lite"/>
    </source>
</evidence>
<accession>A0ABS9MCT6</accession>
<reference evidence="2 3" key="1">
    <citation type="submission" date="2022-01" db="EMBL/GenBank/DDBJ databases">
        <title>Collection of gut derived symbiotic bacterial strains cultured from healthy donors.</title>
        <authorList>
            <person name="Lin H."/>
            <person name="Kohout C."/>
            <person name="Waligurski E."/>
            <person name="Pamer E.G."/>
        </authorList>
    </citation>
    <scope>NUCLEOTIDE SEQUENCE [LARGE SCALE GENOMIC DNA]</scope>
    <source>
        <strain evidence="2 3">DFI.3.7</strain>
    </source>
</reference>
<evidence type="ECO:0000313" key="3">
    <source>
        <dbReference type="Proteomes" id="UP001200313"/>
    </source>
</evidence>
<protein>
    <recommendedName>
        <fullName evidence="4">Pre-toxin TG domain-containing protein</fullName>
    </recommendedName>
</protein>
<organism evidence="2 3">
    <name type="scientific">Intestinimonas massiliensis</name>
    <name type="common">ex Afouda et al. 2020</name>
    <dbReference type="NCBI Taxonomy" id="1673721"/>
    <lineage>
        <taxon>Bacteria</taxon>
        <taxon>Bacillati</taxon>
        <taxon>Bacillota</taxon>
        <taxon>Clostridia</taxon>
        <taxon>Eubacteriales</taxon>
        <taxon>Intestinimonas</taxon>
    </lineage>
</organism>
<gene>
    <name evidence="2" type="ORF">L0P79_16335</name>
</gene>
<sequence length="243" mass="25906">MRWLNGNGTEWRDGDTLVSIGFLEPLNAIMAAGALMADSYREDGELSLGEVVGSSASATIQAVLDLPAMSSISSLIDPYTYAEGDTTAEKAADAAISYAGSQASSFLLPNFVKGIATGLDDTVRNQYSSGTTLGTARDSIVAGLPMLRKGLPASVDGFGRERTNTGNTALNLFNANLLPGQLQTYKQNAVEKELERISGSTGAVDIYPGKNAPYTVRHDNQSYSLTPEERDAYQRRRGRPPSD</sequence>
<name>A0ABS9MCT6_9FIRM</name>